<keyword evidence="4" id="KW-0378">Hydrolase</keyword>
<feature type="domain" description="Amidase" evidence="8">
    <location>
        <begin position="82"/>
        <end position="531"/>
    </location>
</feature>
<dbReference type="OrthoDB" id="6428749at2759"/>
<dbReference type="EC" id="3.5.1.4" evidence="3"/>
<evidence type="ECO:0000259" key="8">
    <source>
        <dbReference type="Pfam" id="PF01425"/>
    </source>
</evidence>
<comment type="similarity">
    <text evidence="2">Belongs to the amidase family.</text>
</comment>
<dbReference type="Pfam" id="PF01425">
    <property type="entry name" value="Amidase"/>
    <property type="match status" value="1"/>
</dbReference>
<dbReference type="Proteomes" id="UP000053664">
    <property type="component" value="Unassembled WGS sequence"/>
</dbReference>
<dbReference type="SUPFAM" id="SSF75304">
    <property type="entry name" value="Amidase signature (AS) enzymes"/>
    <property type="match status" value="1"/>
</dbReference>
<feature type="active site" description="Acyl-ester intermediate" evidence="5">
    <location>
        <position position="237"/>
    </location>
</feature>
<dbReference type="InterPro" id="IPR020556">
    <property type="entry name" value="Amidase_CS"/>
</dbReference>
<feature type="active site" description="Charge relay system" evidence="5">
    <location>
        <position position="138"/>
    </location>
</feature>
<dbReference type="PROSITE" id="PS00571">
    <property type="entry name" value="AMIDASES"/>
    <property type="match status" value="1"/>
</dbReference>
<dbReference type="Gene3D" id="3.90.1300.10">
    <property type="entry name" value="Amidase signature (AS) domain"/>
    <property type="match status" value="1"/>
</dbReference>
<evidence type="ECO:0000256" key="2">
    <source>
        <dbReference type="ARBA" id="ARBA00009199"/>
    </source>
</evidence>
<protein>
    <recommendedName>
        <fullName evidence="3">amidase</fullName>
        <ecNumber evidence="3">3.5.1.4</ecNumber>
    </recommendedName>
</protein>
<evidence type="ECO:0000256" key="6">
    <source>
        <dbReference type="PIRSR" id="PIRSR001221-2"/>
    </source>
</evidence>
<name>A0A061H910_9BASI</name>
<dbReference type="InterPro" id="IPR023631">
    <property type="entry name" value="Amidase_dom"/>
</dbReference>
<dbReference type="PIRSF" id="PIRSF001221">
    <property type="entry name" value="Amidase_fungi"/>
    <property type="match status" value="1"/>
</dbReference>
<sequence length="544" mass="59442">MTTAQKPDWKAVVARKRAERDALIPAEYDIPASKLPPVDGKSVVSFPATCGLLTPAEVAITEIDDVDVLLAKLAKREYTAAEVLEAYIKRACIAHRLVNPITEIHFDDARRWARELDDELQATGKTRGPLHGLPVSLKDQFRIKGSDATIAYVSYVGRQADHDAVCTALLKEAGAVPFVKTNLPQTIMFAETRNELFGTTLNPHNRLLHTGGSSGGEGALVAIKGSPLGVGTDVGGSVRIPAGMCGLFGLRPSSHRFPYEGAVNSMEGQETIPSVLGPLTRTLSGLTTFTKAILAGRPWLYDPLVPEMPWSQSRYDAAKAKKGLKIGLMSTDLHVHPFPPYERALQVARDALTKAGHDVVPFVPYEPGQGLAIMGDAFCADGGRDVLEAISGCDEPLGPQVTGVGKPEKSAYELWQINKRKTVYRKRALDHWRDAGVDFVLCPTSVYPAMKHDDECWILYTGLWNLLDYTAISLPVSSVDAKLDPKRSSPPHDGWYSDDDRRWNDKYDPDLVDGAPIGLQVVAGRYREEEALGFAETVWHAIRG</sequence>
<dbReference type="GeneID" id="19319438"/>
<feature type="binding site" evidence="6">
    <location>
        <position position="213"/>
    </location>
    <ligand>
        <name>substrate</name>
    </ligand>
</feature>
<evidence type="ECO:0000256" key="7">
    <source>
        <dbReference type="SAM" id="MobiDB-lite"/>
    </source>
</evidence>
<organism evidence="9 10">
    <name type="scientific">Pseudozyma flocculosa PF-1</name>
    <dbReference type="NCBI Taxonomy" id="1277687"/>
    <lineage>
        <taxon>Eukaryota</taxon>
        <taxon>Fungi</taxon>
        <taxon>Dikarya</taxon>
        <taxon>Basidiomycota</taxon>
        <taxon>Ustilaginomycotina</taxon>
        <taxon>Ustilaginomycetes</taxon>
        <taxon>Ustilaginales</taxon>
        <taxon>Ustilaginaceae</taxon>
        <taxon>Pseudozyma</taxon>
    </lineage>
</organism>
<evidence type="ECO:0000256" key="3">
    <source>
        <dbReference type="ARBA" id="ARBA00012922"/>
    </source>
</evidence>
<feature type="active site" description="Charge relay system" evidence="5">
    <location>
        <position position="213"/>
    </location>
</feature>
<dbReference type="PANTHER" id="PTHR46072">
    <property type="entry name" value="AMIDASE-RELATED-RELATED"/>
    <property type="match status" value="1"/>
</dbReference>
<evidence type="ECO:0000256" key="5">
    <source>
        <dbReference type="PIRSR" id="PIRSR001221-1"/>
    </source>
</evidence>
<dbReference type="InterPro" id="IPR036928">
    <property type="entry name" value="AS_sf"/>
</dbReference>
<dbReference type="GO" id="GO:0004040">
    <property type="term" value="F:amidase activity"/>
    <property type="evidence" value="ECO:0007669"/>
    <property type="project" value="UniProtKB-EC"/>
</dbReference>
<dbReference type="RefSeq" id="XP_007881068.1">
    <property type="nucleotide sequence ID" value="XM_007882877.1"/>
</dbReference>
<dbReference type="KEGG" id="pfp:PFL1_05345"/>
<evidence type="ECO:0000256" key="1">
    <source>
        <dbReference type="ARBA" id="ARBA00001311"/>
    </source>
</evidence>
<proteinExistence type="inferred from homology"/>
<feature type="binding site" evidence="6">
    <location>
        <begin position="234"/>
        <end position="237"/>
    </location>
    <ligand>
        <name>substrate</name>
    </ligand>
</feature>
<accession>A0A061H910</accession>
<evidence type="ECO:0000313" key="9">
    <source>
        <dbReference type="EMBL" id="EPQ27061.1"/>
    </source>
</evidence>
<feature type="binding site" evidence="6">
    <location>
        <position position="187"/>
    </location>
    <ligand>
        <name>substrate</name>
    </ligand>
</feature>
<reference evidence="9 10" key="1">
    <citation type="journal article" date="2013" name="Plant Cell">
        <title>The transition from a phytopathogenic smut ancestor to an anamorphic biocontrol agent deciphered by comparative whole-genome analysis.</title>
        <authorList>
            <person name="Lefebvre F."/>
            <person name="Joly D.L."/>
            <person name="Labbe C."/>
            <person name="Teichmann B."/>
            <person name="Linning R."/>
            <person name="Belzile F."/>
            <person name="Bakkeren G."/>
            <person name="Belanger R.R."/>
        </authorList>
    </citation>
    <scope>NUCLEOTIDE SEQUENCE [LARGE SCALE GENOMIC DNA]</scope>
    <source>
        <strain evidence="9 10">PF-1</strain>
    </source>
</reference>
<gene>
    <name evidence="9" type="ORF">PFL1_05345</name>
</gene>
<dbReference type="HOGENOM" id="CLU_009600_9_2_1"/>
<dbReference type="eggNOG" id="KOG1212">
    <property type="taxonomic scope" value="Eukaryota"/>
</dbReference>
<feature type="region of interest" description="Disordered" evidence="7">
    <location>
        <begin position="481"/>
        <end position="501"/>
    </location>
</feature>
<dbReference type="PANTHER" id="PTHR46072:SF2">
    <property type="entry name" value="AMIDASE (EUROFUNG)"/>
    <property type="match status" value="1"/>
</dbReference>
<dbReference type="EMBL" id="KE361641">
    <property type="protein sequence ID" value="EPQ27061.1"/>
    <property type="molecule type" value="Genomic_DNA"/>
</dbReference>
<evidence type="ECO:0000256" key="4">
    <source>
        <dbReference type="ARBA" id="ARBA00022801"/>
    </source>
</evidence>
<comment type="catalytic activity">
    <reaction evidence="1">
        <text>a monocarboxylic acid amide + H2O = a monocarboxylate + NH4(+)</text>
        <dbReference type="Rhea" id="RHEA:12020"/>
        <dbReference type="ChEBI" id="CHEBI:15377"/>
        <dbReference type="ChEBI" id="CHEBI:28938"/>
        <dbReference type="ChEBI" id="CHEBI:35757"/>
        <dbReference type="ChEBI" id="CHEBI:83628"/>
        <dbReference type="EC" id="3.5.1.4"/>
    </reaction>
</comment>
<evidence type="ECO:0000313" key="10">
    <source>
        <dbReference type="Proteomes" id="UP000053664"/>
    </source>
</evidence>
<dbReference type="AlphaFoldDB" id="A0A061H910"/>